<name>A0ABD0RE73_CIRMR</name>
<reference evidence="2 3" key="1">
    <citation type="submission" date="2024-05" db="EMBL/GenBank/DDBJ databases">
        <title>Genome sequencing and assembly of Indian major carp, Cirrhinus mrigala (Hamilton, 1822).</title>
        <authorList>
            <person name="Mohindra V."/>
            <person name="Chowdhury L.M."/>
            <person name="Lal K."/>
            <person name="Jena J.K."/>
        </authorList>
    </citation>
    <scope>NUCLEOTIDE SEQUENCE [LARGE SCALE GENOMIC DNA]</scope>
    <source>
        <strain evidence="2">CM1030</strain>
        <tissue evidence="2">Blood</tissue>
    </source>
</reference>
<dbReference type="Proteomes" id="UP001529510">
    <property type="component" value="Unassembled WGS sequence"/>
</dbReference>
<accession>A0ABD0RE73</accession>
<gene>
    <name evidence="2" type="ORF">M9458_009709</name>
</gene>
<proteinExistence type="predicted"/>
<feature type="non-terminal residue" evidence="2">
    <location>
        <position position="66"/>
    </location>
</feature>
<feature type="region of interest" description="Disordered" evidence="1">
    <location>
        <begin position="1"/>
        <end position="41"/>
    </location>
</feature>
<comment type="caution">
    <text evidence="2">The sequence shown here is derived from an EMBL/GenBank/DDBJ whole genome shotgun (WGS) entry which is preliminary data.</text>
</comment>
<feature type="compositionally biased region" description="Polar residues" evidence="1">
    <location>
        <begin position="1"/>
        <end position="10"/>
    </location>
</feature>
<feature type="non-terminal residue" evidence="2">
    <location>
        <position position="1"/>
    </location>
</feature>
<dbReference type="AlphaFoldDB" id="A0ABD0RE73"/>
<organism evidence="2 3">
    <name type="scientific">Cirrhinus mrigala</name>
    <name type="common">Mrigala</name>
    <dbReference type="NCBI Taxonomy" id="683832"/>
    <lineage>
        <taxon>Eukaryota</taxon>
        <taxon>Metazoa</taxon>
        <taxon>Chordata</taxon>
        <taxon>Craniata</taxon>
        <taxon>Vertebrata</taxon>
        <taxon>Euteleostomi</taxon>
        <taxon>Actinopterygii</taxon>
        <taxon>Neopterygii</taxon>
        <taxon>Teleostei</taxon>
        <taxon>Ostariophysi</taxon>
        <taxon>Cypriniformes</taxon>
        <taxon>Cyprinidae</taxon>
        <taxon>Labeoninae</taxon>
        <taxon>Labeonini</taxon>
        <taxon>Cirrhinus</taxon>
    </lineage>
</organism>
<evidence type="ECO:0000313" key="3">
    <source>
        <dbReference type="Proteomes" id="UP001529510"/>
    </source>
</evidence>
<evidence type="ECO:0000313" key="2">
    <source>
        <dbReference type="EMBL" id="KAL0196137.1"/>
    </source>
</evidence>
<keyword evidence="3" id="KW-1185">Reference proteome</keyword>
<protein>
    <submittedName>
        <fullName evidence="2">Uncharacterized protein</fullName>
    </submittedName>
</protein>
<evidence type="ECO:0000256" key="1">
    <source>
        <dbReference type="SAM" id="MobiDB-lite"/>
    </source>
</evidence>
<dbReference type="EMBL" id="JAMKFB020000004">
    <property type="protein sequence ID" value="KAL0196137.1"/>
    <property type="molecule type" value="Genomic_DNA"/>
</dbReference>
<sequence>VLQRLNQILPTPTPPEDQPHTLDDTIPLQWPHDGHSPRQSIPVEVDEMYNPFEEPQPPRLPNLAEP</sequence>